<dbReference type="NCBIfam" id="TIGR00595">
    <property type="entry name" value="priA"/>
    <property type="match status" value="1"/>
</dbReference>
<dbReference type="GO" id="GO:0005524">
    <property type="term" value="F:ATP binding"/>
    <property type="evidence" value="ECO:0007669"/>
    <property type="project" value="UniProtKB-KW"/>
</dbReference>
<dbReference type="Pfam" id="PF18319">
    <property type="entry name" value="Zn_ribbon_PriA"/>
    <property type="match status" value="1"/>
</dbReference>
<dbReference type="Proteomes" id="UP000051213">
    <property type="component" value="Unassembled WGS sequence"/>
</dbReference>
<dbReference type="InterPro" id="IPR027417">
    <property type="entry name" value="P-loop_NTPase"/>
</dbReference>
<reference evidence="15 16" key="1">
    <citation type="submission" date="2015-10" db="EMBL/GenBank/DDBJ databases">
        <title>Metagenome-Assembled Genomes uncover a global brackish microbiome.</title>
        <authorList>
            <person name="Hugerth L.W."/>
            <person name="Larsson J."/>
            <person name="Alneberg J."/>
            <person name="Lindh M.V."/>
            <person name="Legrand C."/>
            <person name="Pinhassi J."/>
            <person name="Andersson A.F."/>
        </authorList>
    </citation>
    <scope>NUCLEOTIDE SEQUENCE [LARGE SCALE GENOMIC DNA]</scope>
    <source>
        <strain evidence="15">BACL26 MAG-121220-bin70</strain>
    </source>
</reference>
<keyword evidence="8" id="KW-0067">ATP-binding</keyword>
<dbReference type="InterPro" id="IPR014001">
    <property type="entry name" value="Helicase_ATP-bd"/>
</dbReference>
<dbReference type="PANTHER" id="PTHR30580">
    <property type="entry name" value="PRIMOSOMAL PROTEIN N"/>
    <property type="match status" value="1"/>
</dbReference>
<evidence type="ECO:0000256" key="4">
    <source>
        <dbReference type="ARBA" id="ARBA00022741"/>
    </source>
</evidence>
<dbReference type="HAMAP" id="MF_00983">
    <property type="entry name" value="PriA"/>
    <property type="match status" value="1"/>
</dbReference>
<dbReference type="FunFam" id="3.40.1440.60:FF:000001">
    <property type="entry name" value="Primosomal protein N"/>
    <property type="match status" value="1"/>
</dbReference>
<dbReference type="SMART" id="SM00490">
    <property type="entry name" value="HELICc"/>
    <property type="match status" value="1"/>
</dbReference>
<dbReference type="GO" id="GO:0046872">
    <property type="term" value="F:metal ion binding"/>
    <property type="evidence" value="ECO:0007669"/>
    <property type="project" value="UniProtKB-KW"/>
</dbReference>
<evidence type="ECO:0000256" key="7">
    <source>
        <dbReference type="ARBA" id="ARBA00022833"/>
    </source>
</evidence>
<dbReference type="CDD" id="cd17929">
    <property type="entry name" value="DEXHc_priA"/>
    <property type="match status" value="1"/>
</dbReference>
<dbReference type="Pfam" id="PF17764">
    <property type="entry name" value="PriA_3primeBD"/>
    <property type="match status" value="1"/>
</dbReference>
<sequence length="634" mass="70433">MSDLAPLVVRIAVPSPLRRIFDYLVPENVLNDNPEKKADIGCRALVTFGRRKVTGLIVGTGTTSDFDINKLKAVEQLLDPAPLLPESLFTLFIWAANYYQHPIGDALFSTLPILLRKGDPLPDSSQRYWQLTTKGKGLGPSSLKTAPSQQALIEQLQTRGKVKDATLVATYSRAILSSLESKELIEALMVKISPDCQDNILKEEALTLDSCQKKAIDSIDDHGFNAYLLDGVTGSGKTEIYLQVIEKTLRYGRQALVLIPEISLTPQTEKRFRDRFHVPLVTLHSGLTDKQRLTAWMSARSGEAKIILGTRSAIFTPLPNPGVLILDEEHDQSYKQQEGFRYSARDLGVIRARQENIPIILGSATPSIESLNNCEKGRYKHLFLKHRAANAIQPEWTLIDLKAEQTEAGVSSSTLLAIKQTIANGHQVLVFLNRRGFAPALLCHQCGWSADCHQCDSRLTVHRARGRLICHHCDYQQRIPHLCPTCKGQQLIAAGEGTERSEAYLQQCFPTTKVLRVDRDSTRKKGAMKEVFDIVDSGDPCILIGTQMLSKGHHFANVTLVAVLDADSGLFSPDFRGHEKMGQLLTQVAGRSGRGKIPGRVLIQTHQPEHPLLEMLIEKGYSYFAAQLLSEREL</sequence>
<dbReference type="Pfam" id="PF00270">
    <property type="entry name" value="DEAD"/>
    <property type="match status" value="1"/>
</dbReference>
<evidence type="ECO:0000256" key="5">
    <source>
        <dbReference type="ARBA" id="ARBA00022801"/>
    </source>
</evidence>
<name>A0A0R2U6I9_9GAMM</name>
<feature type="domain" description="Helicase ATP-binding" evidence="13">
    <location>
        <begin position="218"/>
        <end position="384"/>
    </location>
</feature>
<evidence type="ECO:0000256" key="6">
    <source>
        <dbReference type="ARBA" id="ARBA00022806"/>
    </source>
</evidence>
<dbReference type="EMBL" id="LICA01000102">
    <property type="protein sequence ID" value="KRO95183.1"/>
    <property type="molecule type" value="Genomic_DNA"/>
</dbReference>
<keyword evidence="3" id="KW-0479">Metal-binding</keyword>
<dbReference type="GO" id="GO:1990077">
    <property type="term" value="C:primosome complex"/>
    <property type="evidence" value="ECO:0007669"/>
    <property type="project" value="UniProtKB-KW"/>
</dbReference>
<evidence type="ECO:0000256" key="11">
    <source>
        <dbReference type="ARBA" id="ARBA00034808"/>
    </source>
</evidence>
<evidence type="ECO:0000256" key="10">
    <source>
        <dbReference type="ARBA" id="ARBA00023235"/>
    </source>
</evidence>
<dbReference type="InterPro" id="IPR011545">
    <property type="entry name" value="DEAD/DEAH_box_helicase_dom"/>
</dbReference>
<dbReference type="CDD" id="cd18804">
    <property type="entry name" value="SF2_C_priA"/>
    <property type="match status" value="1"/>
</dbReference>
<accession>A0A0R2U6I9</accession>
<dbReference type="InterPro" id="IPR042115">
    <property type="entry name" value="PriA_3primeBD_sf"/>
</dbReference>
<keyword evidence="2" id="KW-0235">DNA replication</keyword>
<dbReference type="InterPro" id="IPR040498">
    <property type="entry name" value="PriA_CRR"/>
</dbReference>
<evidence type="ECO:0000256" key="8">
    <source>
        <dbReference type="ARBA" id="ARBA00022840"/>
    </source>
</evidence>
<keyword evidence="10" id="KW-0413">Isomerase</keyword>
<dbReference type="GO" id="GO:0006302">
    <property type="term" value="P:double-strand break repair"/>
    <property type="evidence" value="ECO:0007669"/>
    <property type="project" value="InterPro"/>
</dbReference>
<evidence type="ECO:0000256" key="9">
    <source>
        <dbReference type="ARBA" id="ARBA00023125"/>
    </source>
</evidence>
<evidence type="ECO:0000259" key="13">
    <source>
        <dbReference type="PROSITE" id="PS51192"/>
    </source>
</evidence>
<dbReference type="PROSITE" id="PS51194">
    <property type="entry name" value="HELICASE_CTER"/>
    <property type="match status" value="1"/>
</dbReference>
<organism evidence="15 16">
    <name type="scientific">SAR92 bacterium BACL26 MAG-121220-bin70</name>
    <dbReference type="NCBI Taxonomy" id="1655626"/>
    <lineage>
        <taxon>Bacteria</taxon>
        <taxon>Pseudomonadati</taxon>
        <taxon>Pseudomonadota</taxon>
        <taxon>Gammaproteobacteria</taxon>
        <taxon>Cellvibrionales</taxon>
        <taxon>Porticoccaceae</taxon>
        <taxon>SAR92 clade</taxon>
    </lineage>
</organism>
<evidence type="ECO:0000256" key="12">
    <source>
        <dbReference type="ARBA" id="ARBA00048988"/>
    </source>
</evidence>
<dbReference type="GO" id="GO:0003677">
    <property type="term" value="F:DNA binding"/>
    <property type="evidence" value="ECO:0007669"/>
    <property type="project" value="UniProtKB-KW"/>
</dbReference>
<feature type="domain" description="Helicase C-terminal" evidence="14">
    <location>
        <begin position="478"/>
        <end position="634"/>
    </location>
</feature>
<dbReference type="InterPro" id="IPR005259">
    <property type="entry name" value="PriA"/>
</dbReference>
<dbReference type="Gene3D" id="3.40.1440.60">
    <property type="entry name" value="PriA, 3(prime) DNA-binding domain"/>
    <property type="match status" value="1"/>
</dbReference>
<dbReference type="SUPFAM" id="SSF52540">
    <property type="entry name" value="P-loop containing nucleoside triphosphate hydrolases"/>
    <property type="match status" value="1"/>
</dbReference>
<dbReference type="GO" id="GO:0006269">
    <property type="term" value="P:DNA replication, synthesis of primer"/>
    <property type="evidence" value="ECO:0007669"/>
    <property type="project" value="UniProtKB-KW"/>
</dbReference>
<keyword evidence="1" id="KW-0639">Primosome</keyword>
<feature type="non-terminal residue" evidence="15">
    <location>
        <position position="634"/>
    </location>
</feature>
<keyword evidence="6" id="KW-0347">Helicase</keyword>
<dbReference type="InterPro" id="IPR041222">
    <property type="entry name" value="PriA_3primeBD"/>
</dbReference>
<evidence type="ECO:0000256" key="2">
    <source>
        <dbReference type="ARBA" id="ARBA00022705"/>
    </source>
</evidence>
<dbReference type="PROSITE" id="PS51192">
    <property type="entry name" value="HELICASE_ATP_BIND_1"/>
    <property type="match status" value="1"/>
</dbReference>
<keyword evidence="7" id="KW-0862">Zinc</keyword>
<dbReference type="EC" id="5.6.2.4" evidence="11"/>
<evidence type="ECO:0000313" key="16">
    <source>
        <dbReference type="Proteomes" id="UP000051213"/>
    </source>
</evidence>
<gene>
    <name evidence="15" type="ORF">ABS24_00095</name>
</gene>
<dbReference type="GO" id="GO:0006310">
    <property type="term" value="P:DNA recombination"/>
    <property type="evidence" value="ECO:0007669"/>
    <property type="project" value="InterPro"/>
</dbReference>
<dbReference type="NCBIfam" id="NF004067">
    <property type="entry name" value="PRK05580.1-4"/>
    <property type="match status" value="1"/>
</dbReference>
<keyword evidence="4" id="KW-0547">Nucleotide-binding</keyword>
<dbReference type="AlphaFoldDB" id="A0A0R2U6I9"/>
<dbReference type="GO" id="GO:0016787">
    <property type="term" value="F:hydrolase activity"/>
    <property type="evidence" value="ECO:0007669"/>
    <property type="project" value="UniProtKB-KW"/>
</dbReference>
<evidence type="ECO:0000256" key="3">
    <source>
        <dbReference type="ARBA" id="ARBA00022723"/>
    </source>
</evidence>
<evidence type="ECO:0000313" key="15">
    <source>
        <dbReference type="EMBL" id="KRO95183.1"/>
    </source>
</evidence>
<comment type="catalytic activity">
    <reaction evidence="12">
        <text>ATP + H2O = ADP + phosphate + H(+)</text>
        <dbReference type="Rhea" id="RHEA:13065"/>
        <dbReference type="ChEBI" id="CHEBI:15377"/>
        <dbReference type="ChEBI" id="CHEBI:15378"/>
        <dbReference type="ChEBI" id="CHEBI:30616"/>
        <dbReference type="ChEBI" id="CHEBI:43474"/>
        <dbReference type="ChEBI" id="CHEBI:456216"/>
        <dbReference type="EC" id="5.6.2.4"/>
    </reaction>
</comment>
<evidence type="ECO:0000259" key="14">
    <source>
        <dbReference type="PROSITE" id="PS51194"/>
    </source>
</evidence>
<dbReference type="GO" id="GO:0006270">
    <property type="term" value="P:DNA replication initiation"/>
    <property type="evidence" value="ECO:0007669"/>
    <property type="project" value="TreeGrafter"/>
</dbReference>
<protein>
    <recommendedName>
        <fullName evidence="11">DNA 3'-5' helicase</fullName>
        <ecNumber evidence="11">5.6.2.4</ecNumber>
    </recommendedName>
</protein>
<dbReference type="Gene3D" id="3.40.50.300">
    <property type="entry name" value="P-loop containing nucleotide triphosphate hydrolases"/>
    <property type="match status" value="2"/>
</dbReference>
<comment type="caution">
    <text evidence="15">The sequence shown here is derived from an EMBL/GenBank/DDBJ whole genome shotgun (WGS) entry which is preliminary data.</text>
</comment>
<dbReference type="InterPro" id="IPR001650">
    <property type="entry name" value="Helicase_C-like"/>
</dbReference>
<dbReference type="GO" id="GO:0043138">
    <property type="term" value="F:3'-5' DNA helicase activity"/>
    <property type="evidence" value="ECO:0007669"/>
    <property type="project" value="UniProtKB-EC"/>
</dbReference>
<dbReference type="SMART" id="SM00487">
    <property type="entry name" value="DEXDc"/>
    <property type="match status" value="1"/>
</dbReference>
<dbReference type="FunFam" id="3.40.50.300:FF:000489">
    <property type="entry name" value="Primosome assembly protein PriA"/>
    <property type="match status" value="1"/>
</dbReference>
<dbReference type="PANTHER" id="PTHR30580:SF0">
    <property type="entry name" value="PRIMOSOMAL PROTEIN N"/>
    <property type="match status" value="1"/>
</dbReference>
<keyword evidence="9" id="KW-0238">DNA-binding</keyword>
<evidence type="ECO:0000256" key="1">
    <source>
        <dbReference type="ARBA" id="ARBA00022515"/>
    </source>
</evidence>
<keyword evidence="5" id="KW-0378">Hydrolase</keyword>
<proteinExistence type="inferred from homology"/>